<dbReference type="OrthoDB" id="4951845at2759"/>
<dbReference type="EMBL" id="JMSN01000058">
    <property type="protein sequence ID" value="KDN43767.1"/>
    <property type="molecule type" value="Genomic_DNA"/>
</dbReference>
<name>A0A066VPU9_TILAU</name>
<dbReference type="Gene3D" id="3.40.30.10">
    <property type="entry name" value="Glutaredoxin"/>
    <property type="match status" value="1"/>
</dbReference>
<feature type="domain" description="GST N-terminal" evidence="1">
    <location>
        <begin position="45"/>
        <end position="130"/>
    </location>
</feature>
<dbReference type="SFLD" id="SFLDS00019">
    <property type="entry name" value="Glutathione_Transferase_(cytos"/>
    <property type="match status" value="1"/>
</dbReference>
<dbReference type="GeneID" id="25266574"/>
<reference evidence="3 4" key="1">
    <citation type="submission" date="2014-05" db="EMBL/GenBank/DDBJ databases">
        <title>Draft genome sequence of a rare smut relative, Tilletiaria anomala UBC 951.</title>
        <authorList>
            <consortium name="DOE Joint Genome Institute"/>
            <person name="Toome M."/>
            <person name="Kuo A."/>
            <person name="Henrissat B."/>
            <person name="Lipzen A."/>
            <person name="Tritt A."/>
            <person name="Yoshinaga Y."/>
            <person name="Zane M."/>
            <person name="Barry K."/>
            <person name="Grigoriev I.V."/>
            <person name="Spatafora J.W."/>
            <person name="Aimea M.C."/>
        </authorList>
    </citation>
    <scope>NUCLEOTIDE SEQUENCE [LARGE SCALE GENOMIC DNA]</scope>
    <source>
        <strain evidence="3 4">UBC 951</strain>
    </source>
</reference>
<dbReference type="PROSITE" id="PS50405">
    <property type="entry name" value="GST_CTER"/>
    <property type="match status" value="1"/>
</dbReference>
<dbReference type="PANTHER" id="PTHR43968:SF6">
    <property type="entry name" value="GLUTATHIONE S-TRANSFERASE OMEGA"/>
    <property type="match status" value="1"/>
</dbReference>
<dbReference type="GO" id="GO:0016740">
    <property type="term" value="F:transferase activity"/>
    <property type="evidence" value="ECO:0007669"/>
    <property type="project" value="UniProtKB-KW"/>
</dbReference>
<dbReference type="Proteomes" id="UP000027361">
    <property type="component" value="Unassembled WGS sequence"/>
</dbReference>
<dbReference type="HOGENOM" id="CLU_011226_9_1_1"/>
<evidence type="ECO:0000259" key="2">
    <source>
        <dbReference type="PROSITE" id="PS50405"/>
    </source>
</evidence>
<dbReference type="SUPFAM" id="SSF47616">
    <property type="entry name" value="GST C-terminal domain-like"/>
    <property type="match status" value="1"/>
</dbReference>
<dbReference type="AlphaFoldDB" id="A0A066VPU9"/>
<gene>
    <name evidence="3" type="ORF">K437DRAFT_274792</name>
</gene>
<dbReference type="InterPro" id="IPR010987">
    <property type="entry name" value="Glutathione-S-Trfase_C-like"/>
</dbReference>
<sequence length="294" mass="32783">MSTGNPNDTSKPAGSKGAHYHRECTGAALETAERHAKSINTPQDDGICIFGAAFCPFVQRAWIVLEMLGVEYQYREVDPYQKPSDLLALNPKGLVPSLKLSCGDKPGEVMGLGESTVIVEYLLERFQPPPSGTTLLPPLSEPYARAVQRLAVFRGNQSVVPAFYRFLQSQPDSDPEHHIKREEYIKTLTNFTQSMHPEGPFWAGKQISVVDCNLFPWIFRTTNVLRHFRGLQLQDWGAKEGRMAQWLEAMMKLPAVAGTCSTEELYLDSYARYAENRKGTSQVADATNTGRSLP</sequence>
<accession>A0A066VPU9</accession>
<evidence type="ECO:0000313" key="3">
    <source>
        <dbReference type="EMBL" id="KDN43767.1"/>
    </source>
</evidence>
<dbReference type="Pfam" id="PF13417">
    <property type="entry name" value="GST_N_3"/>
    <property type="match status" value="1"/>
</dbReference>
<keyword evidence="3" id="KW-0808">Transferase</keyword>
<feature type="domain" description="GST C-terminal" evidence="2">
    <location>
        <begin position="141"/>
        <end position="269"/>
    </location>
</feature>
<dbReference type="STRING" id="1037660.A0A066VPU9"/>
<comment type="caution">
    <text evidence="3">The sequence shown here is derived from an EMBL/GenBank/DDBJ whole genome shotgun (WGS) entry which is preliminary data.</text>
</comment>
<dbReference type="InterPro" id="IPR036249">
    <property type="entry name" value="Thioredoxin-like_sf"/>
</dbReference>
<dbReference type="SFLD" id="SFLDG00358">
    <property type="entry name" value="Main_(cytGST)"/>
    <property type="match status" value="1"/>
</dbReference>
<dbReference type="InterPro" id="IPR040079">
    <property type="entry name" value="Glutathione_S-Trfase"/>
</dbReference>
<dbReference type="RefSeq" id="XP_013242482.1">
    <property type="nucleotide sequence ID" value="XM_013387028.1"/>
</dbReference>
<dbReference type="InterPro" id="IPR050983">
    <property type="entry name" value="GST_Omega/HSP26"/>
</dbReference>
<dbReference type="PANTHER" id="PTHR43968">
    <property type="match status" value="1"/>
</dbReference>
<keyword evidence="4" id="KW-1185">Reference proteome</keyword>
<dbReference type="Gene3D" id="1.20.1050.10">
    <property type="match status" value="1"/>
</dbReference>
<protein>
    <submittedName>
        <fullName evidence="3">Glutathione S-transferase</fullName>
    </submittedName>
</protein>
<evidence type="ECO:0000313" key="4">
    <source>
        <dbReference type="Proteomes" id="UP000027361"/>
    </source>
</evidence>
<dbReference type="GO" id="GO:0005737">
    <property type="term" value="C:cytoplasm"/>
    <property type="evidence" value="ECO:0007669"/>
    <property type="project" value="TreeGrafter"/>
</dbReference>
<dbReference type="PROSITE" id="PS50404">
    <property type="entry name" value="GST_NTER"/>
    <property type="match status" value="1"/>
</dbReference>
<dbReference type="InterPro" id="IPR004045">
    <property type="entry name" value="Glutathione_S-Trfase_N"/>
</dbReference>
<dbReference type="OMA" id="FGACFCP"/>
<dbReference type="SUPFAM" id="SSF52833">
    <property type="entry name" value="Thioredoxin-like"/>
    <property type="match status" value="1"/>
</dbReference>
<dbReference type="InterPro" id="IPR036282">
    <property type="entry name" value="Glutathione-S-Trfase_C_sf"/>
</dbReference>
<evidence type="ECO:0000259" key="1">
    <source>
        <dbReference type="PROSITE" id="PS50404"/>
    </source>
</evidence>
<dbReference type="CDD" id="cd00570">
    <property type="entry name" value="GST_N_family"/>
    <property type="match status" value="1"/>
</dbReference>
<organism evidence="3 4">
    <name type="scientific">Tilletiaria anomala (strain ATCC 24038 / CBS 436.72 / UBC 951)</name>
    <dbReference type="NCBI Taxonomy" id="1037660"/>
    <lineage>
        <taxon>Eukaryota</taxon>
        <taxon>Fungi</taxon>
        <taxon>Dikarya</taxon>
        <taxon>Basidiomycota</taxon>
        <taxon>Ustilaginomycotina</taxon>
        <taxon>Exobasidiomycetes</taxon>
        <taxon>Georgefischeriales</taxon>
        <taxon>Tilletiariaceae</taxon>
        <taxon>Tilletiaria</taxon>
    </lineage>
</organism>
<proteinExistence type="predicted"/>
<dbReference type="InParanoid" id="A0A066VPU9"/>